<reference evidence="2" key="1">
    <citation type="submission" date="2018-06" db="EMBL/GenBank/DDBJ databases">
        <authorList>
            <person name="Zhirakovskaya E."/>
        </authorList>
    </citation>
    <scope>NUCLEOTIDE SEQUENCE</scope>
</reference>
<dbReference type="PANTHER" id="PTHR35562">
    <property type="entry name" value="DNA ENDONUCLEASE SMRA-RELATED"/>
    <property type="match status" value="1"/>
</dbReference>
<dbReference type="PROSITE" id="PS50828">
    <property type="entry name" value="SMR"/>
    <property type="match status" value="1"/>
</dbReference>
<accession>A0A3B1CJG8</accession>
<dbReference type="PANTHER" id="PTHR35562:SF2">
    <property type="entry name" value="DNA ENDONUCLEASE SMRA-RELATED"/>
    <property type="match status" value="1"/>
</dbReference>
<dbReference type="SUPFAM" id="SSF160443">
    <property type="entry name" value="SMR domain-like"/>
    <property type="match status" value="1"/>
</dbReference>
<feature type="domain" description="Smr" evidence="1">
    <location>
        <begin position="12"/>
        <end position="87"/>
    </location>
</feature>
<proteinExistence type="predicted"/>
<name>A0A3B1CJG8_9ZZZZ</name>
<dbReference type="EMBL" id="UOGF01000038">
    <property type="protein sequence ID" value="VAX28392.1"/>
    <property type="molecule type" value="Genomic_DNA"/>
</dbReference>
<protein>
    <recommendedName>
        <fullName evidence="1">Smr domain-containing protein</fullName>
    </recommendedName>
</protein>
<dbReference type="Pfam" id="PF01713">
    <property type="entry name" value="Smr"/>
    <property type="match status" value="1"/>
</dbReference>
<dbReference type="AlphaFoldDB" id="A0A3B1CJG8"/>
<dbReference type="InterPro" id="IPR002625">
    <property type="entry name" value="Smr_dom"/>
</dbReference>
<organism evidence="2">
    <name type="scientific">hydrothermal vent metagenome</name>
    <dbReference type="NCBI Taxonomy" id="652676"/>
    <lineage>
        <taxon>unclassified sequences</taxon>
        <taxon>metagenomes</taxon>
        <taxon>ecological metagenomes</taxon>
    </lineage>
</organism>
<gene>
    <name evidence="2" type="ORF">MNBD_NITROSPIRAE01-574</name>
</gene>
<dbReference type="InterPro" id="IPR036063">
    <property type="entry name" value="Smr_dom_sf"/>
</dbReference>
<sequence length="90" mass="10020">MSDFFDGFEATIDLHGLFVEEGIEQLERFLDQALLYGESEVKVIHGHGGGRLKNAVRAYLSTSPYATSFHPGEPWEGSDGVTIVTLKYDR</sequence>
<dbReference type="Gene3D" id="3.30.1370.110">
    <property type="match status" value="1"/>
</dbReference>
<dbReference type="SMART" id="SM00463">
    <property type="entry name" value="SMR"/>
    <property type="match status" value="1"/>
</dbReference>
<evidence type="ECO:0000259" key="1">
    <source>
        <dbReference type="PROSITE" id="PS50828"/>
    </source>
</evidence>
<evidence type="ECO:0000313" key="2">
    <source>
        <dbReference type="EMBL" id="VAX28392.1"/>
    </source>
</evidence>